<keyword evidence="5" id="KW-1185">Reference proteome</keyword>
<dbReference type="PANTHER" id="PTHR19368">
    <property type="entry name" value="XLR/SCP3/FAM9"/>
    <property type="match status" value="1"/>
</dbReference>
<feature type="compositionally biased region" description="Basic and acidic residues" evidence="2">
    <location>
        <begin position="42"/>
        <end position="60"/>
    </location>
</feature>
<dbReference type="Pfam" id="PF04803">
    <property type="entry name" value="Cor1"/>
    <property type="match status" value="1"/>
</dbReference>
<sequence length="249" mass="29018">MAPVSRKRSRRAAKAQLKVQVMAAHEKEHAGKHSPSGPGRRRTPEDRKDPISDEREERNPFTETGEEDVTTGHGEIEPFAETDEYKGVDTKKLEDIAADIRENLGARKNIIKMDKAAYRKITNTIERALRKKQLKRQKRDYRHTLKLLHVLEEYIADEQQDHDEETEAEAAAEEAAEEEGEKTVEAEAEVEQEEKTFQQQQKKWQEYRSVRIKRLKEMKQLHEQFLKATKESENSYYGILSDEESELDN</sequence>
<protein>
    <recommendedName>
        <fullName evidence="3">XLR/SYCP3/FAM9 domain-containing protein</fullName>
    </recommendedName>
</protein>
<feature type="domain" description="XLR/SYCP3/FAM9" evidence="3">
    <location>
        <begin position="187"/>
        <end position="249"/>
    </location>
</feature>
<dbReference type="PANTHER" id="PTHR19368:SF16">
    <property type="entry name" value="PROTEIN FAM9A"/>
    <property type="match status" value="1"/>
</dbReference>
<dbReference type="InterPro" id="IPR006888">
    <property type="entry name" value="XLR/SYCP3/FAM9_dom"/>
</dbReference>
<feature type="region of interest" description="Disordered" evidence="2">
    <location>
        <begin position="1"/>
        <end position="86"/>
    </location>
</feature>
<comment type="similarity">
    <text evidence="1">Belongs to the XLR/SYCP3 family.</text>
</comment>
<proteinExistence type="inferred from homology"/>
<evidence type="ECO:0000256" key="2">
    <source>
        <dbReference type="SAM" id="MobiDB-lite"/>
    </source>
</evidence>
<feature type="compositionally biased region" description="Basic residues" evidence="2">
    <location>
        <begin position="1"/>
        <end position="13"/>
    </location>
</feature>
<evidence type="ECO:0000256" key="1">
    <source>
        <dbReference type="ARBA" id="ARBA00010283"/>
    </source>
</evidence>
<dbReference type="OMA" id="EKQKRCQ"/>
<dbReference type="Ensembl" id="ENSCCAT00000044110.1">
    <property type="protein sequence ID" value="ENSCCAP00000026582.1"/>
    <property type="gene ID" value="ENSCCAG00000031072.1"/>
</dbReference>
<dbReference type="Proteomes" id="UP000233040">
    <property type="component" value="Unassembled WGS sequence"/>
</dbReference>
<dbReference type="GO" id="GO:0000795">
    <property type="term" value="C:synaptonemal complex"/>
    <property type="evidence" value="ECO:0007669"/>
    <property type="project" value="TreeGrafter"/>
</dbReference>
<evidence type="ECO:0000313" key="5">
    <source>
        <dbReference type="Proteomes" id="UP000233040"/>
    </source>
</evidence>
<accession>A0A2K5REM2</accession>
<dbReference type="GO" id="GO:0051321">
    <property type="term" value="P:meiotic cell cycle"/>
    <property type="evidence" value="ECO:0007669"/>
    <property type="project" value="TreeGrafter"/>
</dbReference>
<evidence type="ECO:0000313" key="4">
    <source>
        <dbReference type="Ensembl" id="ENSCCAP00000026582.1"/>
    </source>
</evidence>
<reference evidence="4" key="1">
    <citation type="submission" date="2025-08" db="UniProtKB">
        <authorList>
            <consortium name="Ensembl"/>
        </authorList>
    </citation>
    <scope>IDENTIFICATION</scope>
</reference>
<name>A0A2K5REM2_CEBIM</name>
<feature type="region of interest" description="Disordered" evidence="2">
    <location>
        <begin position="157"/>
        <end position="204"/>
    </location>
</feature>
<dbReference type="GeneTree" id="ENSGT00390000000062"/>
<dbReference type="AlphaFoldDB" id="A0A2K5REM2"/>
<reference evidence="4" key="2">
    <citation type="submission" date="2025-09" db="UniProtKB">
        <authorList>
            <consortium name="Ensembl"/>
        </authorList>
    </citation>
    <scope>IDENTIFICATION</scope>
</reference>
<evidence type="ECO:0000259" key="3">
    <source>
        <dbReference type="Pfam" id="PF04803"/>
    </source>
</evidence>
<feature type="compositionally biased region" description="Acidic residues" evidence="2">
    <location>
        <begin position="157"/>
        <end position="192"/>
    </location>
</feature>
<dbReference type="STRING" id="9516.ENSCCAP00000026582"/>
<dbReference type="GO" id="GO:0007286">
    <property type="term" value="P:spermatid development"/>
    <property type="evidence" value="ECO:0007669"/>
    <property type="project" value="TreeGrafter"/>
</dbReference>
<dbReference type="InterPro" id="IPR051443">
    <property type="entry name" value="XLR/SYCP3"/>
</dbReference>
<organism evidence="4 5">
    <name type="scientific">Cebus imitator</name>
    <name type="common">Panamanian white-faced capuchin</name>
    <name type="synonym">Cebus capucinus imitator</name>
    <dbReference type="NCBI Taxonomy" id="2715852"/>
    <lineage>
        <taxon>Eukaryota</taxon>
        <taxon>Metazoa</taxon>
        <taxon>Chordata</taxon>
        <taxon>Craniata</taxon>
        <taxon>Vertebrata</taxon>
        <taxon>Euteleostomi</taxon>
        <taxon>Mammalia</taxon>
        <taxon>Eutheria</taxon>
        <taxon>Euarchontoglires</taxon>
        <taxon>Primates</taxon>
        <taxon>Haplorrhini</taxon>
        <taxon>Platyrrhini</taxon>
        <taxon>Cebidae</taxon>
        <taxon>Cebinae</taxon>
        <taxon>Cebus</taxon>
    </lineage>
</organism>